<dbReference type="PANTHER" id="PTHR46015:SF1">
    <property type="entry name" value="HOMOCYSTEINE S-METHYLTRANSFERASE-LIKE ISOFORM 1"/>
    <property type="match status" value="1"/>
</dbReference>
<dbReference type="PIRSF" id="PIRSF037505">
    <property type="entry name" value="Betaine_HMT"/>
    <property type="match status" value="1"/>
</dbReference>
<organism evidence="7 8">
    <name type="scientific">Brevibacterium picturae</name>
    <dbReference type="NCBI Taxonomy" id="260553"/>
    <lineage>
        <taxon>Bacteria</taxon>
        <taxon>Bacillati</taxon>
        <taxon>Actinomycetota</taxon>
        <taxon>Actinomycetes</taxon>
        <taxon>Micrococcales</taxon>
        <taxon>Brevibacteriaceae</taxon>
        <taxon>Brevibacterium</taxon>
    </lineage>
</organism>
<evidence type="ECO:0000256" key="2">
    <source>
        <dbReference type="ARBA" id="ARBA00022679"/>
    </source>
</evidence>
<dbReference type="Gene3D" id="3.20.20.330">
    <property type="entry name" value="Homocysteine-binding-like domain"/>
    <property type="match status" value="1"/>
</dbReference>
<feature type="binding site" evidence="5">
    <location>
        <position position="307"/>
    </location>
    <ligand>
        <name>Zn(2+)</name>
        <dbReference type="ChEBI" id="CHEBI:29105"/>
    </ligand>
</feature>
<dbReference type="RefSeq" id="WP_346035491.1">
    <property type="nucleotide sequence ID" value="NZ_BAAALY010000004.1"/>
</dbReference>
<feature type="binding site" evidence="5">
    <location>
        <position position="242"/>
    </location>
    <ligand>
        <name>Zn(2+)</name>
        <dbReference type="ChEBI" id="CHEBI:29105"/>
    </ligand>
</feature>
<dbReference type="Proteomes" id="UP001501791">
    <property type="component" value="Unassembled WGS sequence"/>
</dbReference>
<evidence type="ECO:0000256" key="5">
    <source>
        <dbReference type="PROSITE-ProRule" id="PRU00333"/>
    </source>
</evidence>
<keyword evidence="1 5" id="KW-0489">Methyltransferase</keyword>
<dbReference type="EMBL" id="BAAALY010000004">
    <property type="protein sequence ID" value="GAA1537074.1"/>
    <property type="molecule type" value="Genomic_DNA"/>
</dbReference>
<dbReference type="NCBIfam" id="NF007020">
    <property type="entry name" value="PRK09485.1"/>
    <property type="match status" value="1"/>
</dbReference>
<keyword evidence="3 5" id="KW-0479">Metal-binding</keyword>
<evidence type="ECO:0000256" key="3">
    <source>
        <dbReference type="ARBA" id="ARBA00022723"/>
    </source>
</evidence>
<name>A0ABP4M7L0_9MICO</name>
<feature type="domain" description="Hcy-binding" evidence="6">
    <location>
        <begin position="7"/>
        <end position="322"/>
    </location>
</feature>
<dbReference type="PANTHER" id="PTHR46015">
    <property type="entry name" value="ZGC:172121"/>
    <property type="match status" value="1"/>
</dbReference>
<dbReference type="SUPFAM" id="SSF82282">
    <property type="entry name" value="Homocysteine S-methyltransferase"/>
    <property type="match status" value="1"/>
</dbReference>
<evidence type="ECO:0000259" key="6">
    <source>
        <dbReference type="PROSITE" id="PS50970"/>
    </source>
</evidence>
<reference evidence="8" key="1">
    <citation type="journal article" date="2019" name="Int. J. Syst. Evol. Microbiol.">
        <title>The Global Catalogue of Microorganisms (GCM) 10K type strain sequencing project: providing services to taxonomists for standard genome sequencing and annotation.</title>
        <authorList>
            <consortium name="The Broad Institute Genomics Platform"/>
            <consortium name="The Broad Institute Genome Sequencing Center for Infectious Disease"/>
            <person name="Wu L."/>
            <person name="Ma J."/>
        </authorList>
    </citation>
    <scope>NUCLEOTIDE SEQUENCE [LARGE SCALE GENOMIC DNA]</scope>
    <source>
        <strain evidence="8">JCM 13319</strain>
    </source>
</reference>
<evidence type="ECO:0000256" key="4">
    <source>
        <dbReference type="ARBA" id="ARBA00022833"/>
    </source>
</evidence>
<dbReference type="InterPro" id="IPR017226">
    <property type="entry name" value="BHMT-like"/>
</dbReference>
<proteinExistence type="predicted"/>
<evidence type="ECO:0000313" key="7">
    <source>
        <dbReference type="EMBL" id="GAA1537074.1"/>
    </source>
</evidence>
<protein>
    <submittedName>
        <fullName evidence="7">Homocysteine S-methyltransferase</fullName>
    </submittedName>
</protein>
<dbReference type="InterPro" id="IPR051486">
    <property type="entry name" value="Hcy_S-methyltransferase"/>
</dbReference>
<accession>A0ABP4M7L0</accession>
<dbReference type="PROSITE" id="PS50970">
    <property type="entry name" value="HCY"/>
    <property type="match status" value="1"/>
</dbReference>
<keyword evidence="4 5" id="KW-0862">Zinc</keyword>
<sequence length="326" mass="33752">MSTTFIQMLQAAVRSGQPIIIDGGLGTALESRGIDLRHELWSASLLRDAPDTLAEVHADFIRSGARIVTTASYQATPLGFERTSISAEEGRRLIERSVEVAAEAATAVAAEPAGAPAGAVTAGHDSAPPALVAGSVGPYGAALGDGSEYTGDYHLGEEEFANFHRPRIEALVSAGADLLAIETQPSLAEIKVLAGLAEEFDVPAWLSVTLSDTHHLADGSSLAEVVEAIAGTTMIRAIGVNCVRPSLVEGALRTFAQHTDLPLIAYPNSGESYDATAMEWQSGPHFDASPVTIAAWRNAGARIIGGCCRTTPEDIAGLAAAVTASA</sequence>
<evidence type="ECO:0000313" key="8">
    <source>
        <dbReference type="Proteomes" id="UP001501791"/>
    </source>
</evidence>
<evidence type="ECO:0000256" key="1">
    <source>
        <dbReference type="ARBA" id="ARBA00022603"/>
    </source>
</evidence>
<comment type="cofactor">
    <cofactor evidence="5">
        <name>Zn(2+)</name>
        <dbReference type="ChEBI" id="CHEBI:29105"/>
    </cofactor>
</comment>
<feature type="binding site" evidence="5">
    <location>
        <position position="308"/>
    </location>
    <ligand>
        <name>Zn(2+)</name>
        <dbReference type="ChEBI" id="CHEBI:29105"/>
    </ligand>
</feature>
<keyword evidence="2 5" id="KW-0808">Transferase</keyword>
<keyword evidence="8" id="KW-1185">Reference proteome</keyword>
<dbReference type="Pfam" id="PF02574">
    <property type="entry name" value="S-methyl_trans"/>
    <property type="match status" value="1"/>
</dbReference>
<gene>
    <name evidence="7" type="primary">mmuM</name>
    <name evidence="7" type="ORF">GCM10009691_10450</name>
</gene>
<comment type="caution">
    <text evidence="7">The sequence shown here is derived from an EMBL/GenBank/DDBJ whole genome shotgun (WGS) entry which is preliminary data.</text>
</comment>
<dbReference type="InterPro" id="IPR036589">
    <property type="entry name" value="HCY_dom_sf"/>
</dbReference>
<dbReference type="InterPro" id="IPR003726">
    <property type="entry name" value="HCY_dom"/>
</dbReference>